<gene>
    <name evidence="1" type="ORF">BDP27DRAFT_1542167</name>
</gene>
<accession>A0A9P5U5H8</accession>
<comment type="caution">
    <text evidence="1">The sequence shown here is derived from an EMBL/GenBank/DDBJ whole genome shotgun (WGS) entry which is preliminary data.</text>
</comment>
<dbReference type="Proteomes" id="UP000772434">
    <property type="component" value="Unassembled WGS sequence"/>
</dbReference>
<name>A0A9P5U5H8_9AGAR</name>
<sequence length="206" mass="23344">MALHGHGTQGRYWVVARVVGTCRDPFDLETRRSGAIDCEEKILQIRVIRHTFLKVLLFIGLWLQFWLSQFTSSAANDRLSWKGLAQEPGVFLTQRCATSADGALHYNLYITVFLSSRLSAGFSFEICTWTRLQPLVSSDIQFFKEQNPYATGATFYPKGVVLVALSFCFGQGYIFADARRQDSDDTLNYRAKIHEPGFSFSESSRT</sequence>
<dbReference type="EMBL" id="JADNRY010000083">
    <property type="protein sequence ID" value="KAF9066709.1"/>
    <property type="molecule type" value="Genomic_DNA"/>
</dbReference>
<keyword evidence="2" id="KW-1185">Reference proteome</keyword>
<protein>
    <submittedName>
        <fullName evidence="1">Uncharacterized protein</fullName>
    </submittedName>
</protein>
<organism evidence="1 2">
    <name type="scientific">Rhodocollybia butyracea</name>
    <dbReference type="NCBI Taxonomy" id="206335"/>
    <lineage>
        <taxon>Eukaryota</taxon>
        <taxon>Fungi</taxon>
        <taxon>Dikarya</taxon>
        <taxon>Basidiomycota</taxon>
        <taxon>Agaricomycotina</taxon>
        <taxon>Agaricomycetes</taxon>
        <taxon>Agaricomycetidae</taxon>
        <taxon>Agaricales</taxon>
        <taxon>Marasmiineae</taxon>
        <taxon>Omphalotaceae</taxon>
        <taxon>Rhodocollybia</taxon>
    </lineage>
</organism>
<reference evidence="1" key="1">
    <citation type="submission" date="2020-11" db="EMBL/GenBank/DDBJ databases">
        <authorList>
            <consortium name="DOE Joint Genome Institute"/>
            <person name="Ahrendt S."/>
            <person name="Riley R."/>
            <person name="Andreopoulos W."/>
            <person name="Labutti K."/>
            <person name="Pangilinan J."/>
            <person name="Ruiz-Duenas F.J."/>
            <person name="Barrasa J.M."/>
            <person name="Sanchez-Garcia M."/>
            <person name="Camarero S."/>
            <person name="Miyauchi S."/>
            <person name="Serrano A."/>
            <person name="Linde D."/>
            <person name="Babiker R."/>
            <person name="Drula E."/>
            <person name="Ayuso-Fernandez I."/>
            <person name="Pacheco R."/>
            <person name="Padilla G."/>
            <person name="Ferreira P."/>
            <person name="Barriuso J."/>
            <person name="Kellner H."/>
            <person name="Castanera R."/>
            <person name="Alfaro M."/>
            <person name="Ramirez L."/>
            <person name="Pisabarro A.G."/>
            <person name="Kuo A."/>
            <person name="Tritt A."/>
            <person name="Lipzen A."/>
            <person name="He G."/>
            <person name="Yan M."/>
            <person name="Ng V."/>
            <person name="Cullen D."/>
            <person name="Martin F."/>
            <person name="Rosso M.-N."/>
            <person name="Henrissat B."/>
            <person name="Hibbett D."/>
            <person name="Martinez A.T."/>
            <person name="Grigoriev I.V."/>
        </authorList>
    </citation>
    <scope>NUCLEOTIDE SEQUENCE</scope>
    <source>
        <strain evidence="1">AH 40177</strain>
    </source>
</reference>
<evidence type="ECO:0000313" key="1">
    <source>
        <dbReference type="EMBL" id="KAF9066709.1"/>
    </source>
</evidence>
<proteinExistence type="predicted"/>
<evidence type="ECO:0000313" key="2">
    <source>
        <dbReference type="Proteomes" id="UP000772434"/>
    </source>
</evidence>
<dbReference type="AlphaFoldDB" id="A0A9P5U5H8"/>